<dbReference type="AlphaFoldDB" id="A0A1C1A3G7"/>
<keyword evidence="1" id="KW-0378">Hydrolase</keyword>
<dbReference type="GO" id="GO:0005975">
    <property type="term" value="P:carbohydrate metabolic process"/>
    <property type="evidence" value="ECO:0007669"/>
    <property type="project" value="InterPro"/>
</dbReference>
<gene>
    <name evidence="2" type="ORF">A8709_13370</name>
</gene>
<sequence>MNQAKDVSSSLTDYNTPAHQEVVLQAARESVVLLKNNDGALPLSKNKKAAIAGVYADLRMKAQLRYQSANEKVDERWKFNCIFHIVDL</sequence>
<accession>A0A1C1A3G7</accession>
<dbReference type="STRING" id="512399.A8709_13370"/>
<keyword evidence="3" id="KW-1185">Reference proteome</keyword>
<protein>
    <submittedName>
        <fullName evidence="2">Uncharacterized protein</fullName>
    </submittedName>
</protein>
<dbReference type="EMBL" id="LYPC01000014">
    <property type="protein sequence ID" value="OCT15095.1"/>
    <property type="molecule type" value="Genomic_DNA"/>
</dbReference>
<evidence type="ECO:0000313" key="3">
    <source>
        <dbReference type="Proteomes" id="UP000093309"/>
    </source>
</evidence>
<dbReference type="GO" id="GO:0004553">
    <property type="term" value="F:hydrolase activity, hydrolyzing O-glycosyl compounds"/>
    <property type="evidence" value="ECO:0007669"/>
    <property type="project" value="InterPro"/>
</dbReference>
<dbReference type="RefSeq" id="WP_065852005.1">
    <property type="nucleotide sequence ID" value="NZ_LYPC01000014.1"/>
</dbReference>
<dbReference type="OrthoDB" id="9805821at2"/>
<evidence type="ECO:0000313" key="2">
    <source>
        <dbReference type="EMBL" id="OCT15095.1"/>
    </source>
</evidence>
<dbReference type="InterPro" id="IPR036881">
    <property type="entry name" value="Glyco_hydro_3_C_sf"/>
</dbReference>
<dbReference type="Proteomes" id="UP000093309">
    <property type="component" value="Unassembled WGS sequence"/>
</dbReference>
<reference evidence="3" key="1">
    <citation type="submission" date="2016-05" db="EMBL/GenBank/DDBJ databases">
        <title>Paenibacillus oryzae. sp. nov., isolated from the rice root.</title>
        <authorList>
            <person name="Zhang J."/>
            <person name="Zhang X."/>
        </authorList>
    </citation>
    <scope>NUCLEOTIDE SEQUENCE [LARGE SCALE GENOMIC DNA]</scope>
    <source>
        <strain evidence="3">KCTC13222</strain>
    </source>
</reference>
<dbReference type="SUPFAM" id="SSF52279">
    <property type="entry name" value="Beta-D-glucan exohydrolase, C-terminal domain"/>
    <property type="match status" value="1"/>
</dbReference>
<comment type="caution">
    <text evidence="2">The sequence shown here is derived from an EMBL/GenBank/DDBJ whole genome shotgun (WGS) entry which is preliminary data.</text>
</comment>
<organism evidence="2 3">
    <name type="scientific">Paenibacillus pectinilyticus</name>
    <dbReference type="NCBI Taxonomy" id="512399"/>
    <lineage>
        <taxon>Bacteria</taxon>
        <taxon>Bacillati</taxon>
        <taxon>Bacillota</taxon>
        <taxon>Bacilli</taxon>
        <taxon>Bacillales</taxon>
        <taxon>Paenibacillaceae</taxon>
        <taxon>Paenibacillus</taxon>
    </lineage>
</organism>
<name>A0A1C1A3G7_9BACL</name>
<proteinExistence type="predicted"/>
<evidence type="ECO:0000256" key="1">
    <source>
        <dbReference type="ARBA" id="ARBA00022801"/>
    </source>
</evidence>
<dbReference type="Gene3D" id="3.40.50.1700">
    <property type="entry name" value="Glycoside hydrolase family 3 C-terminal domain"/>
    <property type="match status" value="1"/>
</dbReference>